<accession>A0AAN8XS51</accession>
<evidence type="ECO:0000313" key="3">
    <source>
        <dbReference type="EMBL" id="KAK7083209.1"/>
    </source>
</evidence>
<dbReference type="InterPro" id="IPR039496">
    <property type="entry name" value="CCDC92/74_N"/>
</dbReference>
<keyword evidence="4" id="KW-1185">Reference proteome</keyword>
<feature type="compositionally biased region" description="Pro residues" evidence="1">
    <location>
        <begin position="302"/>
        <end position="315"/>
    </location>
</feature>
<name>A0AAN8XS51_HALRR</name>
<evidence type="ECO:0000313" key="4">
    <source>
        <dbReference type="Proteomes" id="UP001381693"/>
    </source>
</evidence>
<feature type="compositionally biased region" description="Basic and acidic residues" evidence="1">
    <location>
        <begin position="190"/>
        <end position="200"/>
    </location>
</feature>
<proteinExistence type="predicted"/>
<organism evidence="3 4">
    <name type="scientific">Halocaridina rubra</name>
    <name type="common">Hawaiian red shrimp</name>
    <dbReference type="NCBI Taxonomy" id="373956"/>
    <lineage>
        <taxon>Eukaryota</taxon>
        <taxon>Metazoa</taxon>
        <taxon>Ecdysozoa</taxon>
        <taxon>Arthropoda</taxon>
        <taxon>Crustacea</taxon>
        <taxon>Multicrustacea</taxon>
        <taxon>Malacostraca</taxon>
        <taxon>Eumalacostraca</taxon>
        <taxon>Eucarida</taxon>
        <taxon>Decapoda</taxon>
        <taxon>Pleocyemata</taxon>
        <taxon>Caridea</taxon>
        <taxon>Atyoidea</taxon>
        <taxon>Atyidae</taxon>
        <taxon>Halocaridina</taxon>
    </lineage>
</organism>
<feature type="region of interest" description="Disordered" evidence="1">
    <location>
        <begin position="359"/>
        <end position="386"/>
    </location>
</feature>
<feature type="compositionally biased region" description="Basic and acidic residues" evidence="1">
    <location>
        <begin position="156"/>
        <end position="170"/>
    </location>
</feature>
<feature type="compositionally biased region" description="Low complexity" evidence="1">
    <location>
        <begin position="171"/>
        <end position="189"/>
    </location>
</feature>
<feature type="region of interest" description="Disordered" evidence="1">
    <location>
        <begin position="1"/>
        <end position="80"/>
    </location>
</feature>
<dbReference type="AlphaFoldDB" id="A0AAN8XS51"/>
<evidence type="ECO:0000259" key="2">
    <source>
        <dbReference type="Pfam" id="PF14916"/>
    </source>
</evidence>
<sequence>MTEKGVTIERSPSGGIGMGMFSAHLGGGGTSNWDQQQNTIITKITQTPAARIGPSSDNQDKENKRRKKSGDKNNTSGRNCACGGWIRAGQLEHDLAELGTTHRALLVGLHSQVETLKQKNRDLTFQLLMGPYAGGMKAEVPLSPESDEAISPKNEAPSKSESNNKTRRDSTSTTSSASTASSGPSSNAAKETKLEKEEAKLQQLPEEATSGDVEVVRRKLRGRSGRGDPRLVRSLDLEILEEEANHTRVLLEEEKAKNKYLTTLVEDLKSAMVEDEVPQTTTSVYSESSSQTEEECCFTNLPSPPPPSYPPPPYPLSVSYPPPPPLHRPPPLPPPLLPRRGRKIPIPKVLSVSPISSFSMGSSVSTTSRPSVLVNESSSSQPLETNAMKIHPRRSPLRLNRKDMYVNSVECFACK</sequence>
<gene>
    <name evidence="3" type="ORF">SK128_011725</name>
</gene>
<dbReference type="Proteomes" id="UP001381693">
    <property type="component" value="Unassembled WGS sequence"/>
</dbReference>
<evidence type="ECO:0000256" key="1">
    <source>
        <dbReference type="SAM" id="MobiDB-lite"/>
    </source>
</evidence>
<feature type="compositionally biased region" description="Low complexity" evidence="1">
    <location>
        <begin position="359"/>
        <end position="374"/>
    </location>
</feature>
<reference evidence="3 4" key="1">
    <citation type="submission" date="2023-11" db="EMBL/GenBank/DDBJ databases">
        <title>Halocaridina rubra genome assembly.</title>
        <authorList>
            <person name="Smith C."/>
        </authorList>
    </citation>
    <scope>NUCLEOTIDE SEQUENCE [LARGE SCALE GENOMIC DNA]</scope>
    <source>
        <strain evidence="3">EP-1</strain>
        <tissue evidence="3">Whole</tissue>
    </source>
</reference>
<protein>
    <recommendedName>
        <fullName evidence="2">CCDC92/74 N-terminal domain-containing protein</fullName>
    </recommendedName>
</protein>
<feature type="compositionally biased region" description="Polar residues" evidence="1">
    <location>
        <begin position="375"/>
        <end position="384"/>
    </location>
</feature>
<comment type="caution">
    <text evidence="3">The sequence shown here is derived from an EMBL/GenBank/DDBJ whole genome shotgun (WGS) entry which is preliminary data.</text>
</comment>
<feature type="compositionally biased region" description="Low complexity" evidence="1">
    <location>
        <begin position="35"/>
        <end position="47"/>
    </location>
</feature>
<feature type="region of interest" description="Disordered" evidence="1">
    <location>
        <begin position="138"/>
        <end position="211"/>
    </location>
</feature>
<dbReference type="Pfam" id="PF14916">
    <property type="entry name" value="CCDC92"/>
    <property type="match status" value="1"/>
</dbReference>
<feature type="compositionally biased region" description="Low complexity" evidence="1">
    <location>
        <begin position="280"/>
        <end position="291"/>
    </location>
</feature>
<feature type="region of interest" description="Disordered" evidence="1">
    <location>
        <begin position="279"/>
        <end position="315"/>
    </location>
</feature>
<feature type="domain" description="CCDC92/74 N-terminal" evidence="2">
    <location>
        <begin position="88"/>
        <end position="131"/>
    </location>
</feature>
<dbReference type="EMBL" id="JAXCGZ010003788">
    <property type="protein sequence ID" value="KAK7083209.1"/>
    <property type="molecule type" value="Genomic_DNA"/>
</dbReference>